<dbReference type="InterPro" id="IPR000073">
    <property type="entry name" value="AB_hydrolase_1"/>
</dbReference>
<dbReference type="AlphaFoldDB" id="A0AAD3YLK5"/>
<comment type="caution">
    <text evidence="2">The sequence shown here is derived from an EMBL/GenBank/DDBJ whole genome shotgun (WGS) entry which is preliminary data.</text>
</comment>
<dbReference type="InterPro" id="IPR029058">
    <property type="entry name" value="AB_hydrolase_fold"/>
</dbReference>
<dbReference type="InterPro" id="IPR050266">
    <property type="entry name" value="AB_hydrolase_sf"/>
</dbReference>
<reference evidence="2" key="2">
    <citation type="submission" date="2020-01" db="EMBL/GenBank/DDBJ databases">
        <authorList>
            <consortium name="NCBI Pathogen Detection Project"/>
        </authorList>
    </citation>
    <scope>NUCLEOTIDE SEQUENCE</scope>
    <source>
        <strain evidence="2">OLC2673_Aeromonas</strain>
    </source>
</reference>
<proteinExistence type="predicted"/>
<name>A0AAD3YLK5_AERHY</name>
<dbReference type="PANTHER" id="PTHR43798">
    <property type="entry name" value="MONOACYLGLYCEROL LIPASE"/>
    <property type="match status" value="1"/>
</dbReference>
<dbReference type="EMBL" id="DACTUL010000029">
    <property type="protein sequence ID" value="HAT6345486.1"/>
    <property type="molecule type" value="Genomic_DNA"/>
</dbReference>
<reference evidence="2" key="1">
    <citation type="journal article" date="2018" name="Genome Biol.">
        <title>SKESA: strategic k-mer extension for scrupulous assemblies.</title>
        <authorList>
            <person name="Souvorov A."/>
            <person name="Agarwala R."/>
            <person name="Lipman D.J."/>
        </authorList>
    </citation>
    <scope>NUCLEOTIDE SEQUENCE</scope>
    <source>
        <strain evidence="2">OLC2673_Aeromonas</strain>
    </source>
</reference>
<dbReference type="SUPFAM" id="SSF53474">
    <property type="entry name" value="alpha/beta-Hydrolases"/>
    <property type="match status" value="1"/>
</dbReference>
<dbReference type="GO" id="GO:0016020">
    <property type="term" value="C:membrane"/>
    <property type="evidence" value="ECO:0007669"/>
    <property type="project" value="TreeGrafter"/>
</dbReference>
<dbReference type="PRINTS" id="PR00111">
    <property type="entry name" value="ABHYDROLASE"/>
</dbReference>
<sequence length="274" mass="30575">MSPRFTEWTQALQLGEVRLDIAAIGRPGTRAPVVFLHGFGSTKEDYADLVHHPDFDDRPFLAWDAPGCGATTLDRPDRIDLDLLVLTALKMIESKGFGRFHLVGHSMGGLTALLLAYRHPERVLSFTSMEGNLAPEDCFLSRQVQAYPAQSDEAFFAAFIERTRHGRDMASALYAASLRHKVCTEAVRPIFRSMVAHSDEGGLLGKFLALPCPRHFLYGEQNAHLSYLGALSQAGVRLTEIPRCGHFPMYSNPVLMWWALAEFFEESERYMAAG</sequence>
<dbReference type="Pfam" id="PF12697">
    <property type="entry name" value="Abhydrolase_6"/>
    <property type="match status" value="1"/>
</dbReference>
<gene>
    <name evidence="2" type="ORF">JAJ28_003255</name>
</gene>
<keyword evidence="2" id="KW-0378">Hydrolase</keyword>
<dbReference type="RefSeq" id="WP_052143496.1">
    <property type="nucleotide sequence ID" value="NZ_CAAKNP010000077.1"/>
</dbReference>
<evidence type="ECO:0000313" key="2">
    <source>
        <dbReference type="EMBL" id="HAT6345486.1"/>
    </source>
</evidence>
<feature type="domain" description="AB hydrolase-1" evidence="1">
    <location>
        <begin position="33"/>
        <end position="253"/>
    </location>
</feature>
<organism evidence="2 3">
    <name type="scientific">Aeromonas hydrophila</name>
    <dbReference type="NCBI Taxonomy" id="644"/>
    <lineage>
        <taxon>Bacteria</taxon>
        <taxon>Pseudomonadati</taxon>
        <taxon>Pseudomonadota</taxon>
        <taxon>Gammaproteobacteria</taxon>
        <taxon>Aeromonadales</taxon>
        <taxon>Aeromonadaceae</taxon>
        <taxon>Aeromonas</taxon>
    </lineage>
</organism>
<dbReference type="GO" id="GO:0047372">
    <property type="term" value="F:monoacylglycerol lipase activity"/>
    <property type="evidence" value="ECO:0007669"/>
    <property type="project" value="TreeGrafter"/>
</dbReference>
<dbReference type="PANTHER" id="PTHR43798:SF5">
    <property type="entry name" value="MONOACYLGLYCEROL LIPASE ABHD6"/>
    <property type="match status" value="1"/>
</dbReference>
<dbReference type="Gene3D" id="3.40.50.1820">
    <property type="entry name" value="alpha/beta hydrolase"/>
    <property type="match status" value="1"/>
</dbReference>
<evidence type="ECO:0000313" key="3">
    <source>
        <dbReference type="Proteomes" id="UP000859505"/>
    </source>
</evidence>
<dbReference type="Proteomes" id="UP000859505">
    <property type="component" value="Unassembled WGS sequence"/>
</dbReference>
<dbReference type="GO" id="GO:0046464">
    <property type="term" value="P:acylglycerol catabolic process"/>
    <property type="evidence" value="ECO:0007669"/>
    <property type="project" value="TreeGrafter"/>
</dbReference>
<protein>
    <submittedName>
        <fullName evidence="2">Alpha/beta hydrolase</fullName>
    </submittedName>
</protein>
<evidence type="ECO:0000259" key="1">
    <source>
        <dbReference type="Pfam" id="PF12697"/>
    </source>
</evidence>
<accession>A0AAD3YLK5</accession>